<proteinExistence type="predicted"/>
<name>A0A8H5WV75_FUSHE</name>
<dbReference type="EMBL" id="JAAGWQ010000030">
    <property type="protein sequence ID" value="KAF5676787.1"/>
    <property type="molecule type" value="Genomic_DNA"/>
</dbReference>
<evidence type="ECO:0000313" key="1">
    <source>
        <dbReference type="EMBL" id="KAF5676787.1"/>
    </source>
</evidence>
<protein>
    <submittedName>
        <fullName evidence="1">Acyl thioesterase ii</fullName>
    </submittedName>
</protein>
<keyword evidence="2" id="KW-1185">Reference proteome</keyword>
<dbReference type="Proteomes" id="UP000567885">
    <property type="component" value="Unassembled WGS sequence"/>
</dbReference>
<sequence length="314" mass="36289">MADASSTRDENVAPDKLNRMLRRSWETVYQLTPDGETYTSPQCLNGTPVQKITEKCDYWNFGWNSLDVYLAQEKGEEESKEEAYRRHKLDSSKGNWHILKTHTDNISKHRRIRDIFGPDSAYHPNQLVSKHHLPYDGLCQKELMYRMACKVADLRILRDKGELAMDPWDFFRWRISLKLQSCLDFSAQSGRDFVKTLVYKLCEDSGPYSTSKKYEDPLLRQAIIRSAGYQNRAASFGKIGEQKKNEHKKTANGSKVRPRIKVEPPLSLSNPEKAIARIKRRQKKEMQLPTYQGVNAYRARQAAKQISQNSGSEP</sequence>
<gene>
    <name evidence="1" type="ORF">FHETE_1980</name>
</gene>
<organism evidence="1 2">
    <name type="scientific">Fusarium heterosporum</name>
    <dbReference type="NCBI Taxonomy" id="42747"/>
    <lineage>
        <taxon>Eukaryota</taxon>
        <taxon>Fungi</taxon>
        <taxon>Dikarya</taxon>
        <taxon>Ascomycota</taxon>
        <taxon>Pezizomycotina</taxon>
        <taxon>Sordariomycetes</taxon>
        <taxon>Hypocreomycetidae</taxon>
        <taxon>Hypocreales</taxon>
        <taxon>Nectriaceae</taxon>
        <taxon>Fusarium</taxon>
        <taxon>Fusarium heterosporum species complex</taxon>
    </lineage>
</organism>
<reference evidence="1 2" key="1">
    <citation type="submission" date="2020-05" db="EMBL/GenBank/DDBJ databases">
        <title>Identification and distribution of gene clusters putatively required for synthesis of sphingolipid metabolism inhibitors in phylogenetically diverse species of the filamentous fungus Fusarium.</title>
        <authorList>
            <person name="Kim H.-S."/>
            <person name="Busman M."/>
            <person name="Brown D.W."/>
            <person name="Divon H."/>
            <person name="Uhlig S."/>
            <person name="Proctor R.H."/>
        </authorList>
    </citation>
    <scope>NUCLEOTIDE SEQUENCE [LARGE SCALE GENOMIC DNA]</scope>
    <source>
        <strain evidence="1 2">NRRL 20693</strain>
    </source>
</reference>
<dbReference type="OrthoDB" id="5041951at2759"/>
<comment type="caution">
    <text evidence="1">The sequence shown here is derived from an EMBL/GenBank/DDBJ whole genome shotgun (WGS) entry which is preliminary data.</text>
</comment>
<evidence type="ECO:0000313" key="2">
    <source>
        <dbReference type="Proteomes" id="UP000567885"/>
    </source>
</evidence>
<dbReference type="AlphaFoldDB" id="A0A8H5WV75"/>
<accession>A0A8H5WV75</accession>